<keyword evidence="2" id="KW-1185">Reference proteome</keyword>
<comment type="caution">
    <text evidence="1">The sequence shown here is derived from an EMBL/GenBank/DDBJ whole genome shotgun (WGS) entry which is preliminary data.</text>
</comment>
<protein>
    <submittedName>
        <fullName evidence="1">Uncharacterized protein</fullName>
    </submittedName>
</protein>
<dbReference type="Proteomes" id="UP001054945">
    <property type="component" value="Unassembled WGS sequence"/>
</dbReference>
<evidence type="ECO:0000313" key="2">
    <source>
        <dbReference type="Proteomes" id="UP001054945"/>
    </source>
</evidence>
<sequence>MSPCPIYEYKTHHLGVKCLKLKLSVDQSAWNHHKRLSWYDVKPPPIKVVDLNQPISFKTVGYFCSVVLFSAFFDPSACGISGGNHG</sequence>
<evidence type="ECO:0000313" key="1">
    <source>
        <dbReference type="EMBL" id="GIX81442.1"/>
    </source>
</evidence>
<dbReference type="EMBL" id="BPLR01020678">
    <property type="protein sequence ID" value="GIX81442.1"/>
    <property type="molecule type" value="Genomic_DNA"/>
</dbReference>
<reference evidence="1 2" key="1">
    <citation type="submission" date="2021-06" db="EMBL/GenBank/DDBJ databases">
        <title>Caerostris extrusa draft genome.</title>
        <authorList>
            <person name="Kono N."/>
            <person name="Arakawa K."/>
        </authorList>
    </citation>
    <scope>NUCLEOTIDE SEQUENCE [LARGE SCALE GENOMIC DNA]</scope>
</reference>
<name>A0AAV4N9H1_CAEEX</name>
<dbReference type="AlphaFoldDB" id="A0AAV4N9H1"/>
<accession>A0AAV4N9H1</accession>
<organism evidence="1 2">
    <name type="scientific">Caerostris extrusa</name>
    <name type="common">Bark spider</name>
    <name type="synonym">Caerostris bankana</name>
    <dbReference type="NCBI Taxonomy" id="172846"/>
    <lineage>
        <taxon>Eukaryota</taxon>
        <taxon>Metazoa</taxon>
        <taxon>Ecdysozoa</taxon>
        <taxon>Arthropoda</taxon>
        <taxon>Chelicerata</taxon>
        <taxon>Arachnida</taxon>
        <taxon>Araneae</taxon>
        <taxon>Araneomorphae</taxon>
        <taxon>Entelegynae</taxon>
        <taxon>Araneoidea</taxon>
        <taxon>Araneidae</taxon>
        <taxon>Caerostris</taxon>
    </lineage>
</organism>
<gene>
    <name evidence="1" type="ORF">CEXT_224051</name>
</gene>
<proteinExistence type="predicted"/>